<evidence type="ECO:0000313" key="3">
    <source>
        <dbReference type="Proteomes" id="UP001498771"/>
    </source>
</evidence>
<feature type="region of interest" description="Disordered" evidence="1">
    <location>
        <begin position="161"/>
        <end position="191"/>
    </location>
</feature>
<evidence type="ECO:0000313" key="2">
    <source>
        <dbReference type="EMBL" id="KAK7205907.1"/>
    </source>
</evidence>
<proteinExistence type="predicted"/>
<feature type="region of interest" description="Disordered" evidence="1">
    <location>
        <begin position="238"/>
        <end position="261"/>
    </location>
</feature>
<organism evidence="2 3">
    <name type="scientific">Myxozyma melibiosi</name>
    <dbReference type="NCBI Taxonomy" id="54550"/>
    <lineage>
        <taxon>Eukaryota</taxon>
        <taxon>Fungi</taxon>
        <taxon>Dikarya</taxon>
        <taxon>Ascomycota</taxon>
        <taxon>Saccharomycotina</taxon>
        <taxon>Lipomycetes</taxon>
        <taxon>Lipomycetales</taxon>
        <taxon>Lipomycetaceae</taxon>
        <taxon>Myxozyma</taxon>
    </lineage>
</organism>
<accession>A0ABR1F817</accession>
<name>A0ABR1F817_9ASCO</name>
<dbReference type="GeneID" id="90035191"/>
<gene>
    <name evidence="2" type="ORF">BZA70DRAFT_147290</name>
</gene>
<feature type="compositionally biased region" description="Acidic residues" evidence="1">
    <location>
        <begin position="251"/>
        <end position="260"/>
    </location>
</feature>
<dbReference type="EMBL" id="JBBJBU010000004">
    <property type="protein sequence ID" value="KAK7205907.1"/>
    <property type="molecule type" value="Genomic_DNA"/>
</dbReference>
<feature type="region of interest" description="Disordered" evidence="1">
    <location>
        <begin position="1"/>
        <end position="32"/>
    </location>
</feature>
<keyword evidence="3" id="KW-1185">Reference proteome</keyword>
<reference evidence="2 3" key="1">
    <citation type="submission" date="2024-03" db="EMBL/GenBank/DDBJ databases">
        <title>Genome-scale model development and genomic sequencing of the oleaginous clade Lipomyces.</title>
        <authorList>
            <consortium name="Lawrence Berkeley National Laboratory"/>
            <person name="Czajka J.J."/>
            <person name="Han Y."/>
            <person name="Kim J."/>
            <person name="Mondo S.J."/>
            <person name="Hofstad B.A."/>
            <person name="Robles A."/>
            <person name="Haridas S."/>
            <person name="Riley R."/>
            <person name="LaButti K."/>
            <person name="Pangilinan J."/>
            <person name="Andreopoulos W."/>
            <person name="Lipzen A."/>
            <person name="Yan J."/>
            <person name="Wang M."/>
            <person name="Ng V."/>
            <person name="Grigoriev I.V."/>
            <person name="Spatafora J.W."/>
            <person name="Magnuson J.K."/>
            <person name="Baker S.E."/>
            <person name="Pomraning K.R."/>
        </authorList>
    </citation>
    <scope>NUCLEOTIDE SEQUENCE [LARGE SCALE GENOMIC DNA]</scope>
    <source>
        <strain evidence="2 3">Phaff 52-87</strain>
    </source>
</reference>
<protein>
    <submittedName>
        <fullName evidence="2">Uncharacterized protein</fullName>
    </submittedName>
</protein>
<dbReference type="RefSeq" id="XP_064768940.1">
    <property type="nucleotide sequence ID" value="XM_064909679.1"/>
</dbReference>
<sequence length="612" mass="66783">MPPPRKSKQSLSGKQRGDGASGKKKAGGKKQFVPVSEDDYLYVGSIEEEHGDRWTIGDPDKAHRFYIHALEYYDTCLSKFPNSFDAAYNKCRLEFHIYQLFYSRSILSDSSTPSPSTTGNLPEFTMIMRTMREDRLAVQNKILEDHRHALVLAQQRRRPVAQPTVAAGASDTEGDQQAAAPLGEPLPPPSDLLYNMAQVQLSVAEEQYSAAPYRAALETFEQTWDAQRAELEVLQNELASSGGDSASEKMEGDEDDDEDGNGQAEEYATVIEPTTYASLLETATAELSCLIPIYTISLSLSPSPTAGPQEDAEVLAQSGTVFMQRIATLLANQGQLGIDAEAHADTIADAALMATRYVAVSGYPFSTPECRPSGNLARLQAIWYSAETAESPDVYLLNYVIEPMPVPGLTNEHRITLRNILELAPEISERYLAQSEMFTQLGLLAAAHAVELETGAENEFGAMAWSSLSIASQALSKALNALLQQNAAPSAVVVGASMTLKSRLAQVRIWTQRGDVDLIRSNLSRVSASAAKNAVILRKNAEIYYKNAVKLASFLKNDPEMRDAAGEAAVKCAIVTGNREEVLQYGRWREIVAEAIEDAVFDEATIRAVVGE</sequence>
<evidence type="ECO:0000256" key="1">
    <source>
        <dbReference type="SAM" id="MobiDB-lite"/>
    </source>
</evidence>
<comment type="caution">
    <text evidence="2">The sequence shown here is derived from an EMBL/GenBank/DDBJ whole genome shotgun (WGS) entry which is preliminary data.</text>
</comment>
<dbReference type="Proteomes" id="UP001498771">
    <property type="component" value="Unassembled WGS sequence"/>
</dbReference>